<sequence length="305" mass="35336">MKLLDYTNLLGFQLRSREIETMDNFERDNGEGSSSVLGKRKANKNTKGKRKKAKNRNEPEKRAARLIKTCNKKNKKRIERALIEFLHLVDFKEINPTHHEYSVLGPTGHVYTAVITTTVSCSCPDFALGFHCKHLFFVFLKVLKINSNCYLVCQKALITPELRFIFKKSSKIVLPNEKEIEKLKAIASIKRKPIDGNCSVCMEPLNNGQKLIWCQSGCGNNVHQDCFTEWTTQKWESNETEDEDEGESEDNVSILKKRMLIEKEEINQQNDYLLNKKFGVVEEHIESNIMEHNRHDDNENESENR</sequence>
<feature type="region of interest" description="Disordered" evidence="2">
    <location>
        <begin position="25"/>
        <end position="62"/>
    </location>
</feature>
<gene>
    <name evidence="4" type="ORF">Glove_309g157</name>
</gene>
<keyword evidence="1" id="KW-0863">Zinc-finger</keyword>
<feature type="domain" description="SWIM-type" evidence="3">
    <location>
        <begin position="111"/>
        <end position="143"/>
    </location>
</feature>
<evidence type="ECO:0000256" key="1">
    <source>
        <dbReference type="PROSITE-ProRule" id="PRU00325"/>
    </source>
</evidence>
<dbReference type="InterPro" id="IPR013083">
    <property type="entry name" value="Znf_RING/FYVE/PHD"/>
</dbReference>
<evidence type="ECO:0000313" key="4">
    <source>
        <dbReference type="EMBL" id="RHZ66103.1"/>
    </source>
</evidence>
<evidence type="ECO:0000259" key="3">
    <source>
        <dbReference type="PROSITE" id="PS50966"/>
    </source>
</evidence>
<name>A0A397HYE2_9GLOM</name>
<evidence type="ECO:0000313" key="5">
    <source>
        <dbReference type="Proteomes" id="UP000266861"/>
    </source>
</evidence>
<dbReference type="PANTHER" id="PTHR21540">
    <property type="entry name" value="RING FINGER AND SWIM DOMAIN-CONTAINING PROTEIN 2"/>
    <property type="match status" value="1"/>
</dbReference>
<dbReference type="GO" id="GO:0061630">
    <property type="term" value="F:ubiquitin protein ligase activity"/>
    <property type="evidence" value="ECO:0007669"/>
    <property type="project" value="InterPro"/>
</dbReference>
<feature type="compositionally biased region" description="Basic residues" evidence="2">
    <location>
        <begin position="38"/>
        <end position="54"/>
    </location>
</feature>
<dbReference type="OrthoDB" id="2122982at2759"/>
<dbReference type="Pfam" id="PF04434">
    <property type="entry name" value="SWIM"/>
    <property type="match status" value="1"/>
</dbReference>
<dbReference type="PROSITE" id="PS50966">
    <property type="entry name" value="ZF_SWIM"/>
    <property type="match status" value="1"/>
</dbReference>
<protein>
    <recommendedName>
        <fullName evidence="3">SWIM-type domain-containing protein</fullName>
    </recommendedName>
</protein>
<dbReference type="SUPFAM" id="SSF57850">
    <property type="entry name" value="RING/U-box"/>
    <property type="match status" value="1"/>
</dbReference>
<proteinExistence type="predicted"/>
<evidence type="ECO:0000256" key="2">
    <source>
        <dbReference type="SAM" id="MobiDB-lite"/>
    </source>
</evidence>
<accession>A0A397HYE2</accession>
<dbReference type="EMBL" id="PQFF01000283">
    <property type="protein sequence ID" value="RHZ66103.1"/>
    <property type="molecule type" value="Genomic_DNA"/>
</dbReference>
<comment type="caution">
    <text evidence="4">The sequence shown here is derived from an EMBL/GenBank/DDBJ whole genome shotgun (WGS) entry which is preliminary data.</text>
</comment>
<reference evidence="4 5" key="1">
    <citation type="submission" date="2018-08" db="EMBL/GenBank/DDBJ databases">
        <title>Genome and evolution of the arbuscular mycorrhizal fungus Diversispora epigaea (formerly Glomus versiforme) and its bacterial endosymbionts.</title>
        <authorList>
            <person name="Sun X."/>
            <person name="Fei Z."/>
            <person name="Harrison M."/>
        </authorList>
    </citation>
    <scope>NUCLEOTIDE SEQUENCE [LARGE SCALE GENOMIC DNA]</scope>
    <source>
        <strain evidence="4 5">IT104</strain>
    </source>
</reference>
<dbReference type="AlphaFoldDB" id="A0A397HYE2"/>
<keyword evidence="5" id="KW-1185">Reference proteome</keyword>
<dbReference type="InterPro" id="IPR007527">
    <property type="entry name" value="Znf_SWIM"/>
</dbReference>
<keyword evidence="1" id="KW-0479">Metal-binding</keyword>
<dbReference type="Proteomes" id="UP000266861">
    <property type="component" value="Unassembled WGS sequence"/>
</dbReference>
<dbReference type="InterPro" id="IPR039903">
    <property type="entry name" value="Zswim2"/>
</dbReference>
<keyword evidence="1" id="KW-0862">Zinc</keyword>
<organism evidence="4 5">
    <name type="scientific">Diversispora epigaea</name>
    <dbReference type="NCBI Taxonomy" id="1348612"/>
    <lineage>
        <taxon>Eukaryota</taxon>
        <taxon>Fungi</taxon>
        <taxon>Fungi incertae sedis</taxon>
        <taxon>Mucoromycota</taxon>
        <taxon>Glomeromycotina</taxon>
        <taxon>Glomeromycetes</taxon>
        <taxon>Diversisporales</taxon>
        <taxon>Diversisporaceae</taxon>
        <taxon>Diversispora</taxon>
    </lineage>
</organism>
<dbReference type="STRING" id="1348612.A0A397HYE2"/>
<dbReference type="GO" id="GO:0008270">
    <property type="term" value="F:zinc ion binding"/>
    <property type="evidence" value="ECO:0007669"/>
    <property type="project" value="UniProtKB-KW"/>
</dbReference>
<dbReference type="Gene3D" id="3.30.40.10">
    <property type="entry name" value="Zinc/RING finger domain, C3HC4 (zinc finger)"/>
    <property type="match status" value="1"/>
</dbReference>
<dbReference type="PANTHER" id="PTHR21540:SF0">
    <property type="entry name" value="PHD FAMILY PROTEIN"/>
    <property type="match status" value="1"/>
</dbReference>